<feature type="compositionally biased region" description="Polar residues" evidence="2">
    <location>
        <begin position="139"/>
        <end position="148"/>
    </location>
</feature>
<proteinExistence type="predicted"/>
<dbReference type="EMBL" id="BTGU01000005">
    <property type="protein sequence ID" value="GMN35785.1"/>
    <property type="molecule type" value="Genomic_DNA"/>
</dbReference>
<dbReference type="PANTHER" id="PTHR35992:SF1">
    <property type="entry name" value="CYTOMATRIX PROTEIN-LIKE PROTEIN"/>
    <property type="match status" value="1"/>
</dbReference>
<evidence type="ECO:0000313" key="4">
    <source>
        <dbReference type="Proteomes" id="UP001187192"/>
    </source>
</evidence>
<evidence type="ECO:0000313" key="3">
    <source>
        <dbReference type="EMBL" id="GMN35785.1"/>
    </source>
</evidence>
<dbReference type="Proteomes" id="UP001187192">
    <property type="component" value="Unassembled WGS sequence"/>
</dbReference>
<feature type="region of interest" description="Disordered" evidence="2">
    <location>
        <begin position="126"/>
        <end position="156"/>
    </location>
</feature>
<comment type="caution">
    <text evidence="3">The sequence shown here is derived from an EMBL/GenBank/DDBJ whole genome shotgun (WGS) entry which is preliminary data.</text>
</comment>
<feature type="coiled-coil region" evidence="1">
    <location>
        <begin position="20"/>
        <end position="54"/>
    </location>
</feature>
<name>A0AA88CXN9_FICCA</name>
<keyword evidence="1" id="KW-0175">Coiled coil</keyword>
<reference evidence="3" key="1">
    <citation type="submission" date="2023-07" db="EMBL/GenBank/DDBJ databases">
        <title>draft genome sequence of fig (Ficus carica).</title>
        <authorList>
            <person name="Takahashi T."/>
            <person name="Nishimura K."/>
        </authorList>
    </citation>
    <scope>NUCLEOTIDE SEQUENCE</scope>
</reference>
<dbReference type="AlphaFoldDB" id="A0AA88CXN9"/>
<organism evidence="3 4">
    <name type="scientific">Ficus carica</name>
    <name type="common">Common fig</name>
    <dbReference type="NCBI Taxonomy" id="3494"/>
    <lineage>
        <taxon>Eukaryota</taxon>
        <taxon>Viridiplantae</taxon>
        <taxon>Streptophyta</taxon>
        <taxon>Embryophyta</taxon>
        <taxon>Tracheophyta</taxon>
        <taxon>Spermatophyta</taxon>
        <taxon>Magnoliopsida</taxon>
        <taxon>eudicotyledons</taxon>
        <taxon>Gunneridae</taxon>
        <taxon>Pentapetalae</taxon>
        <taxon>rosids</taxon>
        <taxon>fabids</taxon>
        <taxon>Rosales</taxon>
        <taxon>Moraceae</taxon>
        <taxon>Ficeae</taxon>
        <taxon>Ficus</taxon>
    </lineage>
</organism>
<accession>A0AA88CXN9</accession>
<evidence type="ECO:0000256" key="1">
    <source>
        <dbReference type="SAM" id="Coils"/>
    </source>
</evidence>
<feature type="compositionally biased region" description="Polar residues" evidence="2">
    <location>
        <begin position="278"/>
        <end position="293"/>
    </location>
</feature>
<protein>
    <submittedName>
        <fullName evidence="3">Uncharacterized protein</fullName>
    </submittedName>
</protein>
<dbReference type="PANTHER" id="PTHR35992">
    <property type="entry name" value="CYTOMATRIX PROTEIN-LIKE PROTEIN"/>
    <property type="match status" value="1"/>
</dbReference>
<feature type="region of interest" description="Disordered" evidence="2">
    <location>
        <begin position="268"/>
        <end position="355"/>
    </location>
</feature>
<gene>
    <name evidence="3" type="ORF">TIFTF001_005520</name>
</gene>
<evidence type="ECO:0000256" key="2">
    <source>
        <dbReference type="SAM" id="MobiDB-lite"/>
    </source>
</evidence>
<keyword evidence="4" id="KW-1185">Reference proteome</keyword>
<sequence length="355" mass="40662">MGTKQRSKASSDRQNWDKIFKGLVKMLKTQQRQLETLTNERKVLRDRITMQQKRWVSDVRLFKEQIAQVQEDLLIQDIVTTLVASNSELAVRMKQKEVALKKLTLDYAENQLEDFKALCDLLSNKSADPTSGGRDNNKRSSSNTQNEEQPSESLESELRRLKQEYDKFVLEKDTEVSALVAEKKFVWNQYKILETDCANKLKKKRAEVEQAEEKVHRLLASMEQLQSSNDEKDDRIARLTSQLTKTREESNKFKEETRRLSHELDLPRKSRSGLATPVLTQCTSKKRTSNSGSIIPKKESSALQAQISAREAEKGGRRPKRKVNDVASTLETESPKLLSATFKVPKLKTPSPLAR</sequence>